<evidence type="ECO:0000313" key="4">
    <source>
        <dbReference type="EMBL" id="EJK45369.1"/>
    </source>
</evidence>
<dbReference type="PANTHER" id="PTHR42788:SF13">
    <property type="entry name" value="ALIPHATIC SULFONATES IMPORT ATP-BINDING PROTEIN SSUB"/>
    <property type="match status" value="1"/>
</dbReference>
<dbReference type="InterPro" id="IPR050166">
    <property type="entry name" value="ABC_transporter_ATP-bind"/>
</dbReference>
<feature type="signal peptide" evidence="2">
    <location>
        <begin position="1"/>
        <end position="31"/>
    </location>
</feature>
<sequence>MARRTAAAAPCLCIWAAAVAALLSSAQTVSSLQSSITVNNITHKYEISLFDKLFSSVPKRENALQDIDLSFVGRTRSDGGDSVCLLVGRSASGKSTLLRCLAGIERPSTQGHVVINGEKVDDSSVGRQEGVPFWAKMNSNKYRPGTKPFVKPIILESRPDFDDCKCVTDRVLDMGRMSLEKYSAGKQTPSLLEEREASLIKLTEDYLSLLSLSGSKRPSELSPSEQYSLTLACGCIMSLSPLIYEQKAVEEMHSPILLLDELFDSEHPSVVANCGKGLVNLVSAGAVVVSATHRPGHFAGISSRTVTLSGGKVLSDVKL</sequence>
<keyword evidence="2" id="KW-0732">Signal</keyword>
<dbReference type="GO" id="GO:0005524">
    <property type="term" value="F:ATP binding"/>
    <property type="evidence" value="ECO:0007669"/>
    <property type="project" value="InterPro"/>
</dbReference>
<comment type="caution">
    <text evidence="4">The sequence shown here is derived from an EMBL/GenBank/DDBJ whole genome shotgun (WGS) entry which is preliminary data.</text>
</comment>
<name>K0R2G0_THAOC</name>
<feature type="domain" description="ABC transporter" evidence="3">
    <location>
        <begin position="83"/>
        <end position="123"/>
    </location>
</feature>
<dbReference type="Pfam" id="PF00005">
    <property type="entry name" value="ABC_tran"/>
    <property type="match status" value="1"/>
</dbReference>
<feature type="chain" id="PRO_5003835950" description="ABC transporter domain-containing protein" evidence="2">
    <location>
        <begin position="32"/>
        <end position="319"/>
    </location>
</feature>
<dbReference type="eggNOG" id="ENOG502STRC">
    <property type="taxonomic scope" value="Eukaryota"/>
</dbReference>
<dbReference type="OrthoDB" id="49028at2759"/>
<keyword evidence="5" id="KW-1185">Reference proteome</keyword>
<dbReference type="EMBL" id="AGNL01048566">
    <property type="protein sequence ID" value="EJK45369.1"/>
    <property type="molecule type" value="Genomic_DNA"/>
</dbReference>
<dbReference type="GO" id="GO:0016887">
    <property type="term" value="F:ATP hydrolysis activity"/>
    <property type="evidence" value="ECO:0007669"/>
    <property type="project" value="InterPro"/>
</dbReference>
<dbReference type="InterPro" id="IPR027417">
    <property type="entry name" value="P-loop_NTPase"/>
</dbReference>
<dbReference type="SUPFAM" id="SSF52540">
    <property type="entry name" value="P-loop containing nucleoside triphosphate hydrolases"/>
    <property type="match status" value="1"/>
</dbReference>
<proteinExistence type="predicted"/>
<reference evidence="4 5" key="1">
    <citation type="journal article" date="2012" name="Genome Biol.">
        <title>Genome and low-iron response of an oceanic diatom adapted to chronic iron limitation.</title>
        <authorList>
            <person name="Lommer M."/>
            <person name="Specht M."/>
            <person name="Roy A.S."/>
            <person name="Kraemer L."/>
            <person name="Andreson R."/>
            <person name="Gutowska M.A."/>
            <person name="Wolf J."/>
            <person name="Bergner S.V."/>
            <person name="Schilhabel M.B."/>
            <person name="Klostermeier U.C."/>
            <person name="Beiko R.G."/>
            <person name="Rosenstiel P."/>
            <person name="Hippler M."/>
            <person name="Laroche J."/>
        </authorList>
    </citation>
    <scope>NUCLEOTIDE SEQUENCE [LARGE SCALE GENOMIC DNA]</scope>
    <source>
        <strain evidence="4 5">CCMP1005</strain>
    </source>
</reference>
<gene>
    <name evidence="4" type="ORF">THAOC_36018</name>
</gene>
<accession>K0R2G0</accession>
<protein>
    <recommendedName>
        <fullName evidence="3">ABC transporter domain-containing protein</fullName>
    </recommendedName>
</protein>
<dbReference type="OMA" id="HICTIFA"/>
<keyword evidence="1" id="KW-0813">Transport</keyword>
<evidence type="ECO:0000256" key="2">
    <source>
        <dbReference type="SAM" id="SignalP"/>
    </source>
</evidence>
<dbReference type="PANTHER" id="PTHR42788">
    <property type="entry name" value="TAURINE IMPORT ATP-BINDING PROTEIN-RELATED"/>
    <property type="match status" value="1"/>
</dbReference>
<evidence type="ECO:0000259" key="3">
    <source>
        <dbReference type="Pfam" id="PF00005"/>
    </source>
</evidence>
<dbReference type="AlphaFoldDB" id="K0R2G0"/>
<evidence type="ECO:0000256" key="1">
    <source>
        <dbReference type="ARBA" id="ARBA00022448"/>
    </source>
</evidence>
<dbReference type="Proteomes" id="UP000266841">
    <property type="component" value="Unassembled WGS sequence"/>
</dbReference>
<dbReference type="InterPro" id="IPR003439">
    <property type="entry name" value="ABC_transporter-like_ATP-bd"/>
</dbReference>
<evidence type="ECO:0000313" key="5">
    <source>
        <dbReference type="Proteomes" id="UP000266841"/>
    </source>
</evidence>
<dbReference type="Gene3D" id="3.40.50.300">
    <property type="entry name" value="P-loop containing nucleotide triphosphate hydrolases"/>
    <property type="match status" value="1"/>
</dbReference>
<organism evidence="4 5">
    <name type="scientific">Thalassiosira oceanica</name>
    <name type="common">Marine diatom</name>
    <dbReference type="NCBI Taxonomy" id="159749"/>
    <lineage>
        <taxon>Eukaryota</taxon>
        <taxon>Sar</taxon>
        <taxon>Stramenopiles</taxon>
        <taxon>Ochrophyta</taxon>
        <taxon>Bacillariophyta</taxon>
        <taxon>Coscinodiscophyceae</taxon>
        <taxon>Thalassiosirophycidae</taxon>
        <taxon>Thalassiosirales</taxon>
        <taxon>Thalassiosiraceae</taxon>
        <taxon>Thalassiosira</taxon>
    </lineage>
</organism>